<dbReference type="HOGENOM" id="CLU_136762_0_0_6"/>
<keyword evidence="1" id="KW-0472">Membrane</keyword>
<feature type="domain" description="DUF2489" evidence="2">
    <location>
        <begin position="16"/>
        <end position="151"/>
    </location>
</feature>
<sequence length="165" mass="18970">MLLSKTLLLIIACAIITVLAAYAFYLHNKVKAVSKENQDKDDAERLLAQKNLDKRNNGIISDIRFIAQSLLSEQCEMTEAVLRIHHLADALDSDIMLQDQFSTIHQHFTACKNMAIKEAYKELPKKLRFQQDQQRFRLEEANNSAVLDEVQLIIQYAFANLKNLH</sequence>
<proteinExistence type="predicted"/>
<evidence type="ECO:0000259" key="2">
    <source>
        <dbReference type="Pfam" id="PF10675"/>
    </source>
</evidence>
<dbReference type="Pfam" id="PF10675">
    <property type="entry name" value="DUF2489"/>
    <property type="match status" value="1"/>
</dbReference>
<evidence type="ECO:0000313" key="4">
    <source>
        <dbReference type="Proteomes" id="UP000032749"/>
    </source>
</evidence>
<gene>
    <name evidence="3" type="ORF">OLEAN_C22480</name>
</gene>
<keyword evidence="1" id="KW-0812">Transmembrane</keyword>
<reference evidence="3 4" key="1">
    <citation type="journal article" date="2013" name="Nat. Commun.">
        <title>Genome sequence and functional genomic analysis of the oil-degrading bacterium Oleispira antarctica.</title>
        <authorList>
            <person name="Kube M."/>
            <person name="Chernikova T.N."/>
            <person name="Al-Ramahi Y."/>
            <person name="Beloqui A."/>
            <person name="Lopez-Cortez N."/>
            <person name="Guazzaroni M.E."/>
            <person name="Heipieper H.J."/>
            <person name="Klages S."/>
            <person name="Kotsyurbenko O.R."/>
            <person name="Langer I."/>
            <person name="Nechitaylo T.Y."/>
            <person name="Lunsdorf H."/>
            <person name="Fernandez M."/>
            <person name="Juarez S."/>
            <person name="Ciordia S."/>
            <person name="Singer A."/>
            <person name="Kagan O."/>
            <person name="Egorova O."/>
            <person name="Petit P.A."/>
            <person name="Stogios P."/>
            <person name="Kim Y."/>
            <person name="Tchigvintsev A."/>
            <person name="Flick R."/>
            <person name="Denaro R."/>
            <person name="Genovese M."/>
            <person name="Albar J.P."/>
            <person name="Reva O.N."/>
            <person name="Martinez-Gomariz M."/>
            <person name="Tran H."/>
            <person name="Ferrer M."/>
            <person name="Savchenko A."/>
            <person name="Yakunin A.F."/>
            <person name="Yakimov M.M."/>
            <person name="Golyshina O.V."/>
            <person name="Reinhardt R."/>
            <person name="Golyshin P.N."/>
        </authorList>
    </citation>
    <scope>NUCLEOTIDE SEQUENCE [LARGE SCALE GENOMIC DNA]</scope>
</reference>
<dbReference type="Proteomes" id="UP000032749">
    <property type="component" value="Chromosome"/>
</dbReference>
<evidence type="ECO:0000256" key="1">
    <source>
        <dbReference type="SAM" id="Phobius"/>
    </source>
</evidence>
<dbReference type="InterPro" id="IPR019617">
    <property type="entry name" value="DUF2489"/>
</dbReference>
<accession>R4YU76</accession>
<dbReference type="STRING" id="698738.OLEAN_C22480"/>
<keyword evidence="1" id="KW-1133">Transmembrane helix</keyword>
<protein>
    <recommendedName>
        <fullName evidence="2">DUF2489 domain-containing protein</fullName>
    </recommendedName>
</protein>
<dbReference type="AlphaFoldDB" id="R4YU76"/>
<feature type="transmembrane region" description="Helical" evidence="1">
    <location>
        <begin position="6"/>
        <end position="25"/>
    </location>
</feature>
<name>R4YU76_OLEAN</name>
<dbReference type="KEGG" id="oai:OLEAN_C22480"/>
<organism evidence="3 4">
    <name type="scientific">Oleispira antarctica RB-8</name>
    <dbReference type="NCBI Taxonomy" id="698738"/>
    <lineage>
        <taxon>Bacteria</taxon>
        <taxon>Pseudomonadati</taxon>
        <taxon>Pseudomonadota</taxon>
        <taxon>Gammaproteobacteria</taxon>
        <taxon>Oceanospirillales</taxon>
        <taxon>Oceanospirillaceae</taxon>
        <taxon>Oleispira</taxon>
    </lineage>
</organism>
<dbReference type="OrthoDB" id="5740155at2"/>
<keyword evidence="4" id="KW-1185">Reference proteome</keyword>
<evidence type="ECO:0000313" key="3">
    <source>
        <dbReference type="EMBL" id="CCK76424.1"/>
    </source>
</evidence>
<dbReference type="EMBL" id="FO203512">
    <property type="protein sequence ID" value="CCK76424.1"/>
    <property type="molecule type" value="Genomic_DNA"/>
</dbReference>